<evidence type="ECO:0000256" key="6">
    <source>
        <dbReference type="SAM" id="Phobius"/>
    </source>
</evidence>
<feature type="non-terminal residue" evidence="7">
    <location>
        <position position="1"/>
    </location>
</feature>
<dbReference type="Proteomes" id="UP001164746">
    <property type="component" value="Chromosome 6"/>
</dbReference>
<evidence type="ECO:0000256" key="5">
    <source>
        <dbReference type="SAM" id="MobiDB-lite"/>
    </source>
</evidence>
<keyword evidence="4 6" id="KW-0472">Membrane</keyword>
<name>A0ABY7EEW7_MYAAR</name>
<dbReference type="EMBL" id="CP111017">
    <property type="protein sequence ID" value="WAR06964.1"/>
    <property type="molecule type" value="Genomic_DNA"/>
</dbReference>
<dbReference type="PANTHER" id="PTHR12011:SF471">
    <property type="entry name" value="G-PROTEIN COUPLED RECEPTORS FAMILY 2 PROFILE 2 DOMAIN-CONTAINING PROTEIN"/>
    <property type="match status" value="1"/>
</dbReference>
<evidence type="ECO:0000313" key="7">
    <source>
        <dbReference type="EMBL" id="WAR06964.1"/>
    </source>
</evidence>
<dbReference type="Gene3D" id="1.20.1070.10">
    <property type="entry name" value="Rhodopsin 7-helix transmembrane proteins"/>
    <property type="match status" value="1"/>
</dbReference>
<evidence type="ECO:0000313" key="8">
    <source>
        <dbReference type="Proteomes" id="UP001164746"/>
    </source>
</evidence>
<feature type="compositionally biased region" description="Basic and acidic residues" evidence="5">
    <location>
        <begin position="135"/>
        <end position="144"/>
    </location>
</feature>
<keyword evidence="3 6" id="KW-1133">Transmembrane helix</keyword>
<organism evidence="7 8">
    <name type="scientific">Mya arenaria</name>
    <name type="common">Soft-shell clam</name>
    <dbReference type="NCBI Taxonomy" id="6604"/>
    <lineage>
        <taxon>Eukaryota</taxon>
        <taxon>Metazoa</taxon>
        <taxon>Spiralia</taxon>
        <taxon>Lophotrochozoa</taxon>
        <taxon>Mollusca</taxon>
        <taxon>Bivalvia</taxon>
        <taxon>Autobranchia</taxon>
        <taxon>Heteroconchia</taxon>
        <taxon>Euheterodonta</taxon>
        <taxon>Imparidentia</taxon>
        <taxon>Neoheterodontei</taxon>
        <taxon>Myida</taxon>
        <taxon>Myoidea</taxon>
        <taxon>Myidae</taxon>
        <taxon>Mya</taxon>
    </lineage>
</organism>
<protein>
    <submittedName>
        <fullName evidence="7">AGRD1-like protein</fullName>
    </submittedName>
</protein>
<evidence type="ECO:0000256" key="2">
    <source>
        <dbReference type="ARBA" id="ARBA00022692"/>
    </source>
</evidence>
<reference evidence="7" key="1">
    <citation type="submission" date="2022-11" db="EMBL/GenBank/DDBJ databases">
        <title>Centuries of genome instability and evolution in soft-shell clam transmissible cancer (bioRxiv).</title>
        <authorList>
            <person name="Hart S.F.M."/>
            <person name="Yonemitsu M.A."/>
            <person name="Giersch R.M."/>
            <person name="Beal B.F."/>
            <person name="Arriagada G."/>
            <person name="Davis B.W."/>
            <person name="Ostrander E.A."/>
            <person name="Goff S.P."/>
            <person name="Metzger M.J."/>
        </authorList>
    </citation>
    <scope>NUCLEOTIDE SEQUENCE</scope>
    <source>
        <strain evidence="7">MELC-2E11</strain>
        <tissue evidence="7">Siphon/mantle</tissue>
    </source>
</reference>
<comment type="subcellular location">
    <subcellularLocation>
        <location evidence="1">Membrane</location>
        <topology evidence="1">Multi-pass membrane protein</topology>
    </subcellularLocation>
</comment>
<evidence type="ECO:0000256" key="4">
    <source>
        <dbReference type="ARBA" id="ARBA00023136"/>
    </source>
</evidence>
<dbReference type="Pfam" id="PF00002">
    <property type="entry name" value="7tm_2"/>
    <property type="match status" value="1"/>
</dbReference>
<proteinExistence type="predicted"/>
<dbReference type="PANTHER" id="PTHR12011">
    <property type="entry name" value="ADHESION G-PROTEIN COUPLED RECEPTOR"/>
    <property type="match status" value="1"/>
</dbReference>
<keyword evidence="2 6" id="KW-0812">Transmembrane</keyword>
<dbReference type="InterPro" id="IPR000832">
    <property type="entry name" value="GPCR_2_secretin-like"/>
</dbReference>
<gene>
    <name evidence="7" type="ORF">MAR_016922</name>
</gene>
<feature type="region of interest" description="Disordered" evidence="5">
    <location>
        <begin position="119"/>
        <end position="144"/>
    </location>
</feature>
<accession>A0ABY7EEW7</accession>
<sequence>TGLRSVCVLLPVFGITWLFGVFAVNRNAIVFQYLFVIFNSLQVQEAFKARRTRWFATEVSTTATEMKARYYIKSVAKSTEMSTNCISDDCPYYMYIPIIEYKKLIRRGTGRQMARDWDAEGEGLGGRGRGTGRQRVRDWEAEGE</sequence>
<keyword evidence="8" id="KW-1185">Reference proteome</keyword>
<evidence type="ECO:0000256" key="1">
    <source>
        <dbReference type="ARBA" id="ARBA00004141"/>
    </source>
</evidence>
<feature type="compositionally biased region" description="Gly residues" evidence="5">
    <location>
        <begin position="122"/>
        <end position="131"/>
    </location>
</feature>
<feature type="transmembrane region" description="Helical" evidence="6">
    <location>
        <begin position="7"/>
        <end position="24"/>
    </location>
</feature>
<evidence type="ECO:0000256" key="3">
    <source>
        <dbReference type="ARBA" id="ARBA00022989"/>
    </source>
</evidence>